<name>L1KJC5_9ACTN</name>
<organism evidence="1 2">
    <name type="scientific">Streptomyces ipomoeae 91-03</name>
    <dbReference type="NCBI Taxonomy" id="698759"/>
    <lineage>
        <taxon>Bacteria</taxon>
        <taxon>Bacillati</taxon>
        <taxon>Actinomycetota</taxon>
        <taxon>Actinomycetes</taxon>
        <taxon>Kitasatosporales</taxon>
        <taxon>Streptomycetaceae</taxon>
        <taxon>Streptomyces</taxon>
    </lineage>
</organism>
<evidence type="ECO:0000313" key="1">
    <source>
        <dbReference type="EMBL" id="EKX60664.1"/>
    </source>
</evidence>
<evidence type="ECO:0000313" key="2">
    <source>
        <dbReference type="Proteomes" id="UP000010411"/>
    </source>
</evidence>
<protein>
    <submittedName>
        <fullName evidence="1">Uncharacterized protein</fullName>
    </submittedName>
</protein>
<comment type="caution">
    <text evidence="1">The sequence shown here is derived from an EMBL/GenBank/DDBJ whole genome shotgun (WGS) entry which is preliminary data.</text>
</comment>
<sequence length="453" mass="51604">MGMMTRRALYEGDTGVSPVHDDTHVDTYVDANRRLSDAQQSDNLRTFMGAAARHSGGTVTDRMHLRITRDIAEGFAAHSGQGGATKTQVWEWITQHASPTYSVEAFESRWEVFESERLIRPHRSKKHQQRHSFHPLGTVFLMICDRLESRGGIDELIDLLDRTQELLDRDHPDREAVAHNIVFCQWVFQTFAVQLAALVVDGSLQELMEDQWQYRHQDLDQRILRLNHEVNRHFPKDVDLAHKAIAMVEAEQRYAHWAAQAVLRVLDRAGTTLDFDVLSAEEYLDAARNAPPEQLAEAGLALVADAPQVWLDAGAVVDALEAFVPRHRVRYRPPLPEGSPDRDPFGAVAERAVRERARRERAADRMLLEQDRAEMTEELRRSRWPRAVRLLTDLILLDADPHAPYRVEMGTELIIDREAWVTHLHPVTVHRTNTPAVLPPPVPVATEQGDEEP</sequence>
<dbReference type="EMBL" id="AEJC01000638">
    <property type="protein sequence ID" value="EKX60664.1"/>
    <property type="molecule type" value="Genomic_DNA"/>
</dbReference>
<keyword evidence="2" id="KW-1185">Reference proteome</keyword>
<reference evidence="1 2" key="1">
    <citation type="submission" date="2012-11" db="EMBL/GenBank/DDBJ databases">
        <authorList>
            <person name="Huguet-Tapia J.C."/>
            <person name="Durkin A.S."/>
            <person name="Pettis G.S."/>
            <person name="Badger J.H."/>
        </authorList>
    </citation>
    <scope>NUCLEOTIDE SEQUENCE [LARGE SCALE GENOMIC DNA]</scope>
    <source>
        <strain evidence="1 2">91-03</strain>
    </source>
</reference>
<accession>L1KJC5</accession>
<dbReference type="PATRIC" id="fig|698759.3.peg.8640"/>
<dbReference type="Proteomes" id="UP000010411">
    <property type="component" value="Unassembled WGS sequence"/>
</dbReference>
<dbReference type="AlphaFoldDB" id="L1KJC5"/>
<gene>
    <name evidence="1" type="ORF">STRIP9103_01194</name>
</gene>
<proteinExistence type="predicted"/>